<dbReference type="CDD" id="cd10917">
    <property type="entry name" value="CE4_NodB_like_6s_7s"/>
    <property type="match status" value="1"/>
</dbReference>
<keyword evidence="2" id="KW-0378">Hydrolase</keyword>
<evidence type="ECO:0000259" key="4">
    <source>
        <dbReference type="PROSITE" id="PS51677"/>
    </source>
</evidence>
<evidence type="ECO:0000256" key="2">
    <source>
        <dbReference type="ARBA" id="ARBA00022801"/>
    </source>
</evidence>
<dbReference type="Gene3D" id="3.20.20.370">
    <property type="entry name" value="Glycoside hydrolase/deacetylase"/>
    <property type="match status" value="1"/>
</dbReference>
<dbReference type="Proteomes" id="UP000198683">
    <property type="component" value="Unassembled WGS sequence"/>
</dbReference>
<sequence>MTRTLKARTRPGKRTLLAALTATALTTLPATASASAENTTTTPMTTYAQTSASQAAQVGADACPGGWSGEGTVWFGPPRIDTGIRNPDRGDGCTLLDVVWQEEPFATHGAFVSTVGRVTRAFHASDLLSAREAGEIRAAAARSRVGGPHDRSVQNTCADRVALTFDDGPSFYRGQTLAILRDKQVTATFFDVGMRVDANPHLAAFERQEGHLVLNHTYEHPNLNEVTVPRLREEMNRTEEALDRAGVERPFAGMRPPFLAANEQVRAELTRLGFTVVSGDIDASDWLPDRPANQLRADIAAGIAEGRRNIFLHDGPIDTVAGRELMKALPLIIHDIRAAGLCFGTFDSTGAIVADRYVSSGEPIPTVVDAVPYLPLLFGGGLPPEPYVIVD</sequence>
<dbReference type="STRING" id="683260.SAMN05421874_11934"/>
<feature type="domain" description="NodB homology" evidence="4">
    <location>
        <begin position="159"/>
        <end position="344"/>
    </location>
</feature>
<reference evidence="5 6" key="1">
    <citation type="submission" date="2016-10" db="EMBL/GenBank/DDBJ databases">
        <authorList>
            <person name="de Groot N.N."/>
        </authorList>
    </citation>
    <scope>NUCLEOTIDE SEQUENCE [LARGE SCALE GENOMIC DNA]</scope>
    <source>
        <strain evidence="5 6">CGMCC 4.5681</strain>
    </source>
</reference>
<dbReference type="GO" id="GO:0016810">
    <property type="term" value="F:hydrolase activity, acting on carbon-nitrogen (but not peptide) bonds"/>
    <property type="evidence" value="ECO:0007669"/>
    <property type="project" value="InterPro"/>
</dbReference>
<evidence type="ECO:0000256" key="3">
    <source>
        <dbReference type="SAM" id="SignalP"/>
    </source>
</evidence>
<dbReference type="SUPFAM" id="SSF88713">
    <property type="entry name" value="Glycoside hydrolase/deacetylase"/>
    <property type="match status" value="1"/>
</dbReference>
<dbReference type="AlphaFoldDB" id="A0A1G9IY58"/>
<dbReference type="InterPro" id="IPR050248">
    <property type="entry name" value="Polysacc_deacetylase_ArnD"/>
</dbReference>
<dbReference type="GO" id="GO:0016020">
    <property type="term" value="C:membrane"/>
    <property type="evidence" value="ECO:0007669"/>
    <property type="project" value="TreeGrafter"/>
</dbReference>
<evidence type="ECO:0000313" key="5">
    <source>
        <dbReference type="EMBL" id="SDL30199.1"/>
    </source>
</evidence>
<dbReference type="PROSITE" id="PS51677">
    <property type="entry name" value="NODB"/>
    <property type="match status" value="1"/>
</dbReference>
<evidence type="ECO:0000313" key="6">
    <source>
        <dbReference type="Proteomes" id="UP000198683"/>
    </source>
</evidence>
<protein>
    <submittedName>
        <fullName evidence="5">Peptidoglycan/xylan/chitin deacetylase, PgdA/CDA1 family</fullName>
    </submittedName>
</protein>
<dbReference type="EMBL" id="FNFB01000019">
    <property type="protein sequence ID" value="SDL30199.1"/>
    <property type="molecule type" value="Genomic_DNA"/>
</dbReference>
<keyword evidence="1" id="KW-0479">Metal-binding</keyword>
<dbReference type="Pfam" id="PF01522">
    <property type="entry name" value="Polysacc_deac_1"/>
    <property type="match status" value="1"/>
</dbReference>
<accession>A0A1G9IY58</accession>
<evidence type="ECO:0000256" key="1">
    <source>
        <dbReference type="ARBA" id="ARBA00022723"/>
    </source>
</evidence>
<feature type="signal peptide" evidence="3">
    <location>
        <begin position="1"/>
        <end position="32"/>
    </location>
</feature>
<dbReference type="PANTHER" id="PTHR10587">
    <property type="entry name" value="GLYCOSYL TRANSFERASE-RELATED"/>
    <property type="match status" value="1"/>
</dbReference>
<dbReference type="GO" id="GO:0005975">
    <property type="term" value="P:carbohydrate metabolic process"/>
    <property type="evidence" value="ECO:0007669"/>
    <property type="project" value="InterPro"/>
</dbReference>
<dbReference type="OrthoDB" id="3521160at2"/>
<gene>
    <name evidence="5" type="ORF">SAMN05421874_11934</name>
</gene>
<name>A0A1G9IY58_9ACTN</name>
<keyword evidence="3" id="KW-0732">Signal</keyword>
<dbReference type="PANTHER" id="PTHR10587:SF133">
    <property type="entry name" value="CHITIN DEACETYLASE 1-RELATED"/>
    <property type="match status" value="1"/>
</dbReference>
<dbReference type="GO" id="GO:0046872">
    <property type="term" value="F:metal ion binding"/>
    <property type="evidence" value="ECO:0007669"/>
    <property type="project" value="UniProtKB-KW"/>
</dbReference>
<keyword evidence="6" id="KW-1185">Reference proteome</keyword>
<dbReference type="InterPro" id="IPR011330">
    <property type="entry name" value="Glyco_hydro/deAcase_b/a-brl"/>
</dbReference>
<organism evidence="5 6">
    <name type="scientific">Nonomuraea maritima</name>
    <dbReference type="NCBI Taxonomy" id="683260"/>
    <lineage>
        <taxon>Bacteria</taxon>
        <taxon>Bacillati</taxon>
        <taxon>Actinomycetota</taxon>
        <taxon>Actinomycetes</taxon>
        <taxon>Streptosporangiales</taxon>
        <taxon>Streptosporangiaceae</taxon>
        <taxon>Nonomuraea</taxon>
    </lineage>
</organism>
<dbReference type="InterPro" id="IPR002509">
    <property type="entry name" value="NODB_dom"/>
</dbReference>
<dbReference type="RefSeq" id="WP_143022201.1">
    <property type="nucleotide sequence ID" value="NZ_FNFB01000019.1"/>
</dbReference>
<feature type="chain" id="PRO_5039706428" evidence="3">
    <location>
        <begin position="33"/>
        <end position="391"/>
    </location>
</feature>
<proteinExistence type="predicted"/>